<name>A0A7T8KD76_CALRO</name>
<gene>
    <name evidence="1" type="ORF">FKW44_006305</name>
</gene>
<accession>A0A7T8KD76</accession>
<dbReference type="AlphaFoldDB" id="A0A7T8KD76"/>
<reference evidence="2" key="1">
    <citation type="submission" date="2021-01" db="EMBL/GenBank/DDBJ databases">
        <title>Caligus Genome Assembly.</title>
        <authorList>
            <person name="Gallardo-Escarate C."/>
        </authorList>
    </citation>
    <scope>NUCLEOTIDE SEQUENCE [LARGE SCALE GENOMIC DNA]</scope>
</reference>
<protein>
    <submittedName>
        <fullName evidence="1">Uncharacterized protein</fullName>
    </submittedName>
</protein>
<organism evidence="1 2">
    <name type="scientific">Caligus rogercresseyi</name>
    <name type="common">Sea louse</name>
    <dbReference type="NCBI Taxonomy" id="217165"/>
    <lineage>
        <taxon>Eukaryota</taxon>
        <taxon>Metazoa</taxon>
        <taxon>Ecdysozoa</taxon>
        <taxon>Arthropoda</taxon>
        <taxon>Crustacea</taxon>
        <taxon>Multicrustacea</taxon>
        <taxon>Hexanauplia</taxon>
        <taxon>Copepoda</taxon>
        <taxon>Siphonostomatoida</taxon>
        <taxon>Caligidae</taxon>
        <taxon>Caligus</taxon>
    </lineage>
</organism>
<feature type="non-terminal residue" evidence="1">
    <location>
        <position position="1"/>
    </location>
</feature>
<dbReference type="Proteomes" id="UP000595437">
    <property type="component" value="Chromosome 4"/>
</dbReference>
<dbReference type="EMBL" id="CP045893">
    <property type="protein sequence ID" value="QQP53729.1"/>
    <property type="molecule type" value="Genomic_DNA"/>
</dbReference>
<proteinExistence type="predicted"/>
<evidence type="ECO:0000313" key="2">
    <source>
        <dbReference type="Proteomes" id="UP000595437"/>
    </source>
</evidence>
<sequence>LTKQAFSGEAVCTGAAVGYIFLKAEHKFSHIAVDVSKAKECFECNQVIGHCTI</sequence>
<evidence type="ECO:0000313" key="1">
    <source>
        <dbReference type="EMBL" id="QQP53729.1"/>
    </source>
</evidence>
<keyword evidence="2" id="KW-1185">Reference proteome</keyword>